<evidence type="ECO:0000256" key="3">
    <source>
        <dbReference type="ARBA" id="ARBA00023125"/>
    </source>
</evidence>
<feature type="compositionally biased region" description="Basic residues" evidence="6">
    <location>
        <begin position="188"/>
        <end position="197"/>
    </location>
</feature>
<protein>
    <submittedName>
        <fullName evidence="7">LysR substrate binding domain protein</fullName>
    </submittedName>
</protein>
<dbReference type="KEGG" id="cgk:CGERO_03985"/>
<keyword evidence="8" id="KW-1185">Reference proteome</keyword>
<accession>A0A3G6J4Z5</accession>
<evidence type="ECO:0000256" key="1">
    <source>
        <dbReference type="ARBA" id="ARBA00009437"/>
    </source>
</evidence>
<dbReference type="AlphaFoldDB" id="A0A3G6J4Z5"/>
<evidence type="ECO:0000256" key="5">
    <source>
        <dbReference type="ARBA" id="ARBA00023163"/>
    </source>
</evidence>
<dbReference type="PANTHER" id="PTHR30346:SF0">
    <property type="entry name" value="HCA OPERON TRANSCRIPTIONAL ACTIVATOR HCAR"/>
    <property type="match status" value="1"/>
</dbReference>
<comment type="similarity">
    <text evidence="1">Belongs to the LysR transcriptional regulatory family.</text>
</comment>
<feature type="region of interest" description="Disordered" evidence="6">
    <location>
        <begin position="178"/>
        <end position="221"/>
    </location>
</feature>
<dbReference type="EMBL" id="CP033897">
    <property type="protein sequence ID" value="AZA11114.1"/>
    <property type="molecule type" value="Genomic_DNA"/>
</dbReference>
<reference evidence="7 8" key="1">
    <citation type="submission" date="2018-11" db="EMBL/GenBank/DDBJ databases">
        <authorList>
            <person name="Kleinhagauer T."/>
            <person name="Glaeser S.P."/>
            <person name="Spergser J."/>
            <person name="Ruckert C."/>
            <person name="Kaempfer P."/>
            <person name="Busse H.-J."/>
        </authorList>
    </citation>
    <scope>NUCLEOTIDE SEQUENCE [LARGE SCALE GENOMIC DNA]</scope>
    <source>
        <strain evidence="7 8">W8</strain>
    </source>
</reference>
<dbReference type="OrthoDB" id="3388207at2"/>
<evidence type="ECO:0000256" key="6">
    <source>
        <dbReference type="SAM" id="MobiDB-lite"/>
    </source>
</evidence>
<dbReference type="RefSeq" id="WP_123933572.1">
    <property type="nucleotide sequence ID" value="NZ_CP033897.1"/>
</dbReference>
<dbReference type="GO" id="GO:0003677">
    <property type="term" value="F:DNA binding"/>
    <property type="evidence" value="ECO:0007669"/>
    <property type="project" value="UniProtKB-KW"/>
</dbReference>
<dbReference type="Proteomes" id="UP000271587">
    <property type="component" value="Chromosome"/>
</dbReference>
<sequence>MLSLSFVTGTEPDKWFQRFQDRTLHGGLQAHGSDDPVQELFDATVDLALVRLPDARVERALEEYHLVRLYEEAPGVALPKDHTLTLMEEIPAEELVDETVMATYQGPEHVQEIRDGLQVVAANVGVVFAPRPMLKVLCGKKVEHRGLLGNPGDATTIALLWRKERDADDIQDFVGIAKGRTMNSSRQQKTKKPRTVKRNSDRVPNKKSQRNRQQRGRGRRR</sequence>
<proteinExistence type="inferred from homology"/>
<evidence type="ECO:0000256" key="2">
    <source>
        <dbReference type="ARBA" id="ARBA00023015"/>
    </source>
</evidence>
<evidence type="ECO:0000313" key="7">
    <source>
        <dbReference type="EMBL" id="AZA11114.1"/>
    </source>
</evidence>
<evidence type="ECO:0000256" key="4">
    <source>
        <dbReference type="ARBA" id="ARBA00023159"/>
    </source>
</evidence>
<dbReference type="GO" id="GO:0003700">
    <property type="term" value="F:DNA-binding transcription factor activity"/>
    <property type="evidence" value="ECO:0007669"/>
    <property type="project" value="TreeGrafter"/>
</dbReference>
<dbReference type="CDD" id="cd05466">
    <property type="entry name" value="PBP2_LTTR_substrate"/>
    <property type="match status" value="1"/>
</dbReference>
<dbReference type="SUPFAM" id="SSF53850">
    <property type="entry name" value="Periplasmic binding protein-like II"/>
    <property type="match status" value="1"/>
</dbReference>
<dbReference type="Gene3D" id="3.40.190.10">
    <property type="entry name" value="Periplasmic binding protein-like II"/>
    <property type="match status" value="2"/>
</dbReference>
<name>A0A3G6J4Z5_9CORY</name>
<feature type="compositionally biased region" description="Basic residues" evidence="6">
    <location>
        <begin position="205"/>
        <end position="221"/>
    </location>
</feature>
<gene>
    <name evidence="7" type="ORF">CGERO_03985</name>
</gene>
<dbReference type="GO" id="GO:0032993">
    <property type="term" value="C:protein-DNA complex"/>
    <property type="evidence" value="ECO:0007669"/>
    <property type="project" value="TreeGrafter"/>
</dbReference>
<organism evidence="7 8">
    <name type="scientific">Corynebacterium gerontici</name>
    <dbReference type="NCBI Taxonomy" id="2079234"/>
    <lineage>
        <taxon>Bacteria</taxon>
        <taxon>Bacillati</taxon>
        <taxon>Actinomycetota</taxon>
        <taxon>Actinomycetes</taxon>
        <taxon>Mycobacteriales</taxon>
        <taxon>Corynebacteriaceae</taxon>
        <taxon>Corynebacterium</taxon>
    </lineage>
</organism>
<keyword evidence="3" id="KW-0238">DNA-binding</keyword>
<dbReference type="PANTHER" id="PTHR30346">
    <property type="entry name" value="TRANSCRIPTIONAL DUAL REGULATOR HCAR-RELATED"/>
    <property type="match status" value="1"/>
</dbReference>
<evidence type="ECO:0000313" key="8">
    <source>
        <dbReference type="Proteomes" id="UP000271587"/>
    </source>
</evidence>
<keyword evidence="4" id="KW-0010">Activator</keyword>
<keyword evidence="2" id="KW-0805">Transcription regulation</keyword>
<keyword evidence="5" id="KW-0804">Transcription</keyword>